<dbReference type="PANTHER" id="PTHR34003">
    <property type="entry name" value="BLL2395 PROTEIN"/>
    <property type="match status" value="1"/>
</dbReference>
<sequence length="119" mass="13998">MTYKERTEDIYNMLGQGQLLEAFDKYYGANVVLTEPRGTWEGFDACRAHEVEFLNYVKEFHNLEVKSITSDEANGIVMHETMMDVTFQDGNRVQMEQVGVQRWEGDKIVHERFYYDNAQ</sequence>
<evidence type="ECO:0000313" key="3">
    <source>
        <dbReference type="Proteomes" id="UP000199437"/>
    </source>
</evidence>
<accession>A0A1I0Q8F4</accession>
<protein>
    <submittedName>
        <fullName evidence="2">SnoaL-like domain-containing protein</fullName>
    </submittedName>
</protein>
<dbReference type="PANTHER" id="PTHR34003:SF2">
    <property type="entry name" value="SNOAL-LIKE DOMAIN-CONTAINING PROTEIN"/>
    <property type="match status" value="1"/>
</dbReference>
<dbReference type="InterPro" id="IPR046860">
    <property type="entry name" value="SnoaL_5"/>
</dbReference>
<organism evidence="2 3">
    <name type="scientific">Roseivirga pacifica</name>
    <dbReference type="NCBI Taxonomy" id="1267423"/>
    <lineage>
        <taxon>Bacteria</taxon>
        <taxon>Pseudomonadati</taxon>
        <taxon>Bacteroidota</taxon>
        <taxon>Cytophagia</taxon>
        <taxon>Cytophagales</taxon>
        <taxon>Roseivirgaceae</taxon>
        <taxon>Roseivirga</taxon>
    </lineage>
</organism>
<feature type="domain" description="SnoaL-like" evidence="1">
    <location>
        <begin position="1"/>
        <end position="115"/>
    </location>
</feature>
<dbReference type="OrthoDB" id="336094at2"/>
<dbReference type="GeneID" id="99986796"/>
<dbReference type="Proteomes" id="UP000199437">
    <property type="component" value="Unassembled WGS sequence"/>
</dbReference>
<proteinExistence type="predicted"/>
<dbReference type="STRING" id="1267423.SAMN05216290_2084"/>
<dbReference type="Gene3D" id="3.10.450.50">
    <property type="match status" value="1"/>
</dbReference>
<reference evidence="3" key="1">
    <citation type="submission" date="2016-10" db="EMBL/GenBank/DDBJ databases">
        <authorList>
            <person name="Varghese N."/>
            <person name="Submissions S."/>
        </authorList>
    </citation>
    <scope>NUCLEOTIDE SEQUENCE [LARGE SCALE GENOMIC DNA]</scope>
    <source>
        <strain evidence="3">CGMCC 1.12402</strain>
    </source>
</reference>
<dbReference type="Pfam" id="PF20409">
    <property type="entry name" value="SnoaL_5"/>
    <property type="match status" value="1"/>
</dbReference>
<dbReference type="InterPro" id="IPR032710">
    <property type="entry name" value="NTF2-like_dom_sf"/>
</dbReference>
<evidence type="ECO:0000259" key="1">
    <source>
        <dbReference type="Pfam" id="PF20409"/>
    </source>
</evidence>
<gene>
    <name evidence="2" type="ORF">SAMN05216290_2084</name>
</gene>
<dbReference type="AlphaFoldDB" id="A0A1I0Q8F4"/>
<dbReference type="SUPFAM" id="SSF54427">
    <property type="entry name" value="NTF2-like"/>
    <property type="match status" value="1"/>
</dbReference>
<name>A0A1I0Q8F4_9BACT</name>
<dbReference type="EMBL" id="FOIR01000002">
    <property type="protein sequence ID" value="SEW22860.1"/>
    <property type="molecule type" value="Genomic_DNA"/>
</dbReference>
<evidence type="ECO:0000313" key="2">
    <source>
        <dbReference type="EMBL" id="SEW22860.1"/>
    </source>
</evidence>
<keyword evidence="3" id="KW-1185">Reference proteome</keyword>
<dbReference type="RefSeq" id="WP_090258518.1">
    <property type="nucleotide sequence ID" value="NZ_FOIR01000002.1"/>
</dbReference>